<dbReference type="OrthoDB" id="9808622at2"/>
<evidence type="ECO:0000313" key="3">
    <source>
        <dbReference type="Proteomes" id="UP000285794"/>
    </source>
</evidence>
<dbReference type="Pfam" id="PF13174">
    <property type="entry name" value="TPR_6"/>
    <property type="match status" value="2"/>
</dbReference>
<reference evidence="2 3" key="1">
    <citation type="submission" date="2018-07" db="EMBL/GenBank/DDBJ databases">
        <title>Draft genome sequence of Ancylomarina sp. M1P.</title>
        <authorList>
            <person name="Yadav S."/>
            <person name="Villanueva L."/>
            <person name="Damste J.S.S."/>
        </authorList>
    </citation>
    <scope>NUCLEOTIDE SEQUENCE [LARGE SCALE GENOMIC DNA]</scope>
    <source>
        <strain evidence="2 3">M1P</strain>
    </source>
</reference>
<dbReference type="EMBL" id="QQWG01000009">
    <property type="protein sequence ID" value="RRG21215.1"/>
    <property type="molecule type" value="Genomic_DNA"/>
</dbReference>
<dbReference type="Proteomes" id="UP000285794">
    <property type="component" value="Unassembled WGS sequence"/>
</dbReference>
<name>A0A425Y0N4_9BACT</name>
<gene>
    <name evidence="2" type="ORF">DWB61_10795</name>
</gene>
<dbReference type="InterPro" id="IPR011990">
    <property type="entry name" value="TPR-like_helical_dom_sf"/>
</dbReference>
<keyword evidence="3" id="KW-1185">Reference proteome</keyword>
<dbReference type="Pfam" id="PF13181">
    <property type="entry name" value="TPR_8"/>
    <property type="match status" value="1"/>
</dbReference>
<comment type="caution">
    <text evidence="2">The sequence shown here is derived from an EMBL/GenBank/DDBJ whole genome shotgun (WGS) entry which is preliminary data.</text>
</comment>
<dbReference type="SUPFAM" id="SSF48452">
    <property type="entry name" value="TPR-like"/>
    <property type="match status" value="1"/>
</dbReference>
<protein>
    <submittedName>
        <fullName evidence="2">Tetratricopeptide repeat protein</fullName>
    </submittedName>
</protein>
<proteinExistence type="predicted"/>
<dbReference type="AlphaFoldDB" id="A0A425Y0N4"/>
<accession>A0A425Y0N4</accession>
<keyword evidence="1" id="KW-1133">Transmembrane helix</keyword>
<evidence type="ECO:0000313" key="2">
    <source>
        <dbReference type="EMBL" id="RRG21215.1"/>
    </source>
</evidence>
<evidence type="ECO:0000256" key="1">
    <source>
        <dbReference type="SAM" id="Phobius"/>
    </source>
</evidence>
<dbReference type="InterPro" id="IPR019734">
    <property type="entry name" value="TPR_rpt"/>
</dbReference>
<keyword evidence="1" id="KW-0472">Membrane</keyword>
<keyword evidence="1" id="KW-0812">Transmembrane</keyword>
<dbReference type="RefSeq" id="WP_125030907.1">
    <property type="nucleotide sequence ID" value="NZ_JAPXVP010000008.1"/>
</dbReference>
<sequence length="230" mass="25943">MSTNKNDQAHEDNFENLEEALGRTEQYIEKNQKKLTFIALAIIIVAVGIFAYQKYYKAPRELNAQAEMFQAQRYFEVDSFNLAINGDGNYDGFLDIIDNFGSTEAGNLASYYTGISYLHLGEYQNAINYLEDFSSSDFILSTLAKAAIGDAYMELGNNEKAASNYMSASTFNTNDFTTPIYLQKAGIAYELTGNYKDALAAYETIEKDFKKSSEARDIEKYITRAKLNLK</sequence>
<feature type="transmembrane region" description="Helical" evidence="1">
    <location>
        <begin position="35"/>
        <end position="52"/>
    </location>
</feature>
<dbReference type="Gene3D" id="1.25.40.10">
    <property type="entry name" value="Tetratricopeptide repeat domain"/>
    <property type="match status" value="1"/>
</dbReference>
<organism evidence="2 3">
    <name type="scientific">Ancylomarina euxinus</name>
    <dbReference type="NCBI Taxonomy" id="2283627"/>
    <lineage>
        <taxon>Bacteria</taxon>
        <taxon>Pseudomonadati</taxon>
        <taxon>Bacteroidota</taxon>
        <taxon>Bacteroidia</taxon>
        <taxon>Marinilabiliales</taxon>
        <taxon>Marinifilaceae</taxon>
        <taxon>Ancylomarina</taxon>
    </lineage>
</organism>